<gene>
    <name evidence="4" type="ORF">GCM10007977_029710</name>
</gene>
<dbReference type="Proteomes" id="UP000642070">
    <property type="component" value="Unassembled WGS sequence"/>
</dbReference>
<feature type="compositionally biased region" description="Basic and acidic residues" evidence="2">
    <location>
        <begin position="1"/>
        <end position="39"/>
    </location>
</feature>
<name>A0A917TKH5_9ACTN</name>
<reference evidence="4" key="1">
    <citation type="journal article" date="2014" name="Int. J. Syst. Evol. Microbiol.">
        <title>Complete genome sequence of Corynebacterium casei LMG S-19264T (=DSM 44701T), isolated from a smear-ripened cheese.</title>
        <authorList>
            <consortium name="US DOE Joint Genome Institute (JGI-PGF)"/>
            <person name="Walter F."/>
            <person name="Albersmeier A."/>
            <person name="Kalinowski J."/>
            <person name="Ruckert C."/>
        </authorList>
    </citation>
    <scope>NUCLEOTIDE SEQUENCE</scope>
    <source>
        <strain evidence="4">JCM 19831</strain>
    </source>
</reference>
<dbReference type="SUPFAM" id="SSF69047">
    <property type="entry name" value="Hypothetical protein YjbJ"/>
    <property type="match status" value="1"/>
</dbReference>
<dbReference type="InterPro" id="IPR008462">
    <property type="entry name" value="CsbD"/>
</dbReference>
<organism evidence="4 5">
    <name type="scientific">Dactylosporangium sucinum</name>
    <dbReference type="NCBI Taxonomy" id="1424081"/>
    <lineage>
        <taxon>Bacteria</taxon>
        <taxon>Bacillati</taxon>
        <taxon>Actinomycetota</taxon>
        <taxon>Actinomycetes</taxon>
        <taxon>Micromonosporales</taxon>
        <taxon>Micromonosporaceae</taxon>
        <taxon>Dactylosporangium</taxon>
    </lineage>
</organism>
<evidence type="ECO:0000313" key="5">
    <source>
        <dbReference type="Proteomes" id="UP000642070"/>
    </source>
</evidence>
<feature type="domain" description="CsbD-like" evidence="3">
    <location>
        <begin position="5"/>
        <end position="57"/>
    </location>
</feature>
<evidence type="ECO:0000259" key="3">
    <source>
        <dbReference type="Pfam" id="PF05532"/>
    </source>
</evidence>
<proteinExistence type="inferred from homology"/>
<comment type="caution">
    <text evidence="4">The sequence shown here is derived from an EMBL/GenBank/DDBJ whole genome shotgun (WGS) entry which is preliminary data.</text>
</comment>
<sequence>MSFQDKVQHKAEEAKGAAKDKVGDVTDDERLQAEGRSERSSANVKQAGDKVKDAARKGKDALS</sequence>
<dbReference type="AlphaFoldDB" id="A0A917TKH5"/>
<dbReference type="Gene3D" id="1.10.1470.10">
    <property type="entry name" value="YjbJ"/>
    <property type="match status" value="1"/>
</dbReference>
<protein>
    <submittedName>
        <fullName evidence="4">CsbD family protein</fullName>
    </submittedName>
</protein>
<comment type="similarity">
    <text evidence="1">Belongs to the UPF0337 (CsbD) family.</text>
</comment>
<evidence type="ECO:0000256" key="1">
    <source>
        <dbReference type="ARBA" id="ARBA00009129"/>
    </source>
</evidence>
<dbReference type="RefSeq" id="WP_190250390.1">
    <property type="nucleotide sequence ID" value="NZ_BMPI01000012.1"/>
</dbReference>
<keyword evidence="5" id="KW-1185">Reference proteome</keyword>
<evidence type="ECO:0000313" key="4">
    <source>
        <dbReference type="EMBL" id="GGM26576.1"/>
    </source>
</evidence>
<feature type="compositionally biased region" description="Basic and acidic residues" evidence="2">
    <location>
        <begin position="47"/>
        <end position="63"/>
    </location>
</feature>
<dbReference type="EMBL" id="BMPI01000012">
    <property type="protein sequence ID" value="GGM26576.1"/>
    <property type="molecule type" value="Genomic_DNA"/>
</dbReference>
<reference evidence="4" key="2">
    <citation type="submission" date="2020-09" db="EMBL/GenBank/DDBJ databases">
        <authorList>
            <person name="Sun Q."/>
            <person name="Ohkuma M."/>
        </authorList>
    </citation>
    <scope>NUCLEOTIDE SEQUENCE</scope>
    <source>
        <strain evidence="4">JCM 19831</strain>
    </source>
</reference>
<accession>A0A917TKH5</accession>
<dbReference type="Pfam" id="PF05532">
    <property type="entry name" value="CsbD"/>
    <property type="match status" value="1"/>
</dbReference>
<feature type="region of interest" description="Disordered" evidence="2">
    <location>
        <begin position="1"/>
        <end position="63"/>
    </location>
</feature>
<evidence type="ECO:0000256" key="2">
    <source>
        <dbReference type="SAM" id="MobiDB-lite"/>
    </source>
</evidence>
<dbReference type="InterPro" id="IPR036629">
    <property type="entry name" value="YjbJ_sf"/>
</dbReference>